<gene>
    <name evidence="1" type="ORF">WKI67_04380</name>
</gene>
<sequence length="234" mass="24111">MGPLGQSTSVRISTPTASAAIVHVALYAVTPVPASADETLAEPDGYTTVCGWPVADAVTGHGPLEQSTGPIDGVVPAFACAGNNIPDDSPAMDTPGPKVVAQLRTQGQGGKTVARMRELGQAEVSINTTGFPELDGAPGGLFPELLGGAFNFGVANMLANLLNNAAAQPAHNAATFVPAISAVVVADIDNHDALYSKINSDYSDLYVRCATTNEGHTVMTRELGEWIVTRLKDA</sequence>
<protein>
    <submittedName>
        <fullName evidence="1">Uncharacterized protein</fullName>
    </submittedName>
</protein>
<evidence type="ECO:0000313" key="1">
    <source>
        <dbReference type="EMBL" id="MEJ8632636.1"/>
    </source>
</evidence>
<reference evidence="1" key="1">
    <citation type="submission" date="2024-03" db="EMBL/GenBank/DDBJ databases">
        <title>Novel Streptomyces species of biotechnological and ecological value are a feature of Machair soil.</title>
        <authorList>
            <person name="Prole J.R."/>
            <person name="Goodfellow M."/>
            <person name="Allenby N."/>
            <person name="Ward A.C."/>
        </authorList>
    </citation>
    <scope>NUCLEOTIDE SEQUENCE</scope>
    <source>
        <strain evidence="1">MS2.AVA.5</strain>
    </source>
</reference>
<name>A0ACC6PMN2_9ACTN</name>
<accession>A0ACC6PMN2</accession>
<comment type="caution">
    <text evidence="1">The sequence shown here is derived from an EMBL/GenBank/DDBJ whole genome shotgun (WGS) entry which is preliminary data.</text>
</comment>
<proteinExistence type="predicted"/>
<organism evidence="1 2">
    <name type="scientific">Streptomyces achmelvichensis</name>
    <dbReference type="NCBI Taxonomy" id="3134111"/>
    <lineage>
        <taxon>Bacteria</taxon>
        <taxon>Bacillati</taxon>
        <taxon>Actinomycetota</taxon>
        <taxon>Actinomycetes</taxon>
        <taxon>Kitasatosporales</taxon>
        <taxon>Streptomycetaceae</taxon>
        <taxon>Streptomyces</taxon>
    </lineage>
</organism>
<dbReference type="EMBL" id="JBBKAJ010000022">
    <property type="protein sequence ID" value="MEJ8632636.1"/>
    <property type="molecule type" value="Genomic_DNA"/>
</dbReference>
<keyword evidence="2" id="KW-1185">Reference proteome</keyword>
<evidence type="ECO:0000313" key="2">
    <source>
        <dbReference type="Proteomes" id="UP001377168"/>
    </source>
</evidence>
<dbReference type="Proteomes" id="UP001377168">
    <property type="component" value="Unassembled WGS sequence"/>
</dbReference>